<evidence type="ECO:0000313" key="6">
    <source>
        <dbReference type="EMBL" id="QYD73389.1"/>
    </source>
</evidence>
<dbReference type="CDD" id="cd08422">
    <property type="entry name" value="PBP2_CrgA_like"/>
    <property type="match status" value="1"/>
</dbReference>
<feature type="domain" description="HTH lysR-type" evidence="5">
    <location>
        <begin position="1"/>
        <end position="59"/>
    </location>
</feature>
<dbReference type="Proteomes" id="UP000826462">
    <property type="component" value="Chromosome 2"/>
</dbReference>
<proteinExistence type="inferred from homology"/>
<evidence type="ECO:0000256" key="2">
    <source>
        <dbReference type="ARBA" id="ARBA00023015"/>
    </source>
</evidence>
<dbReference type="RefSeq" id="WP_219803134.1">
    <property type="nucleotide sequence ID" value="NZ_CP080096.1"/>
</dbReference>
<keyword evidence="4" id="KW-0804">Transcription</keyword>
<dbReference type="PANTHER" id="PTHR30537">
    <property type="entry name" value="HTH-TYPE TRANSCRIPTIONAL REGULATOR"/>
    <property type="match status" value="1"/>
</dbReference>
<protein>
    <submittedName>
        <fullName evidence="6">LysR family transcriptional regulator</fullName>
    </submittedName>
</protein>
<dbReference type="EMBL" id="CP080096">
    <property type="protein sequence ID" value="QYD73389.1"/>
    <property type="molecule type" value="Genomic_DNA"/>
</dbReference>
<gene>
    <name evidence="6" type="ORF">KZJ38_27570</name>
</gene>
<dbReference type="PROSITE" id="PS50931">
    <property type="entry name" value="HTH_LYSR"/>
    <property type="match status" value="1"/>
</dbReference>
<evidence type="ECO:0000313" key="7">
    <source>
        <dbReference type="Proteomes" id="UP000826462"/>
    </source>
</evidence>
<dbReference type="InterPro" id="IPR005119">
    <property type="entry name" value="LysR_subst-bd"/>
</dbReference>
<dbReference type="Gene3D" id="1.10.10.10">
    <property type="entry name" value="Winged helix-like DNA-binding domain superfamily/Winged helix DNA-binding domain"/>
    <property type="match status" value="1"/>
</dbReference>
<evidence type="ECO:0000256" key="3">
    <source>
        <dbReference type="ARBA" id="ARBA00023125"/>
    </source>
</evidence>
<comment type="similarity">
    <text evidence="1">Belongs to the LysR transcriptional regulatory family.</text>
</comment>
<dbReference type="InterPro" id="IPR036390">
    <property type="entry name" value="WH_DNA-bd_sf"/>
</dbReference>
<dbReference type="InterPro" id="IPR058163">
    <property type="entry name" value="LysR-type_TF_proteobact-type"/>
</dbReference>
<organism evidence="6 7">
    <name type="scientific">Paraburkholderia edwinii</name>
    <dbReference type="NCBI Taxonomy" id="2861782"/>
    <lineage>
        <taxon>Bacteria</taxon>
        <taxon>Pseudomonadati</taxon>
        <taxon>Pseudomonadota</taxon>
        <taxon>Betaproteobacteria</taxon>
        <taxon>Burkholderiales</taxon>
        <taxon>Burkholderiaceae</taxon>
        <taxon>Paraburkholderia</taxon>
    </lineage>
</organism>
<dbReference type="InterPro" id="IPR000847">
    <property type="entry name" value="LysR_HTH_N"/>
</dbReference>
<evidence type="ECO:0000259" key="5">
    <source>
        <dbReference type="PROSITE" id="PS50931"/>
    </source>
</evidence>
<reference evidence="6 7" key="1">
    <citation type="submission" date="2021-07" db="EMBL/GenBank/DDBJ databases">
        <title>Paraburkholderia edwinii protects Aspergillus sp. from phenazines by acting as a toxin sponge.</title>
        <authorList>
            <person name="Dahlstrom K.M."/>
            <person name="Newman D.K."/>
        </authorList>
    </citation>
    <scope>NUCLEOTIDE SEQUENCE [LARGE SCALE GENOMIC DNA]</scope>
    <source>
        <strain evidence="6 7">Pe01</strain>
    </source>
</reference>
<dbReference type="InterPro" id="IPR036388">
    <property type="entry name" value="WH-like_DNA-bd_sf"/>
</dbReference>
<keyword evidence="7" id="KW-1185">Reference proteome</keyword>
<sequence>MNRFEALRVFCVAAESPNFRDAAIRLGVSPQVITRVIKQLEEELGEPLFHRSTRGVRMTHFGEQLALKSAAAIAGVENIFPAEASGTSDELSGVVRIAAPSALGHRFIARGLAPVLAANPGLTLDLRLSEVLADVVDEQIDIGVRIGPMRDNRFVARAVSKALLYFVAAPALLERVGHPASKRDLFTRPITALIDRNTGRPWPWMFSDGNPIVPANPAFVTDDPATECEAVAAGIGIGQLPGHLALPLLREGVLTPLLDRLRPQASTMYVYRPHRTPVPRRVQRVFDELCKILADCEEAPEIAPPAKRRAKHP</sequence>
<dbReference type="Pfam" id="PF00126">
    <property type="entry name" value="HTH_1"/>
    <property type="match status" value="1"/>
</dbReference>
<dbReference type="PANTHER" id="PTHR30537:SF5">
    <property type="entry name" value="HTH-TYPE TRANSCRIPTIONAL ACTIVATOR TTDR-RELATED"/>
    <property type="match status" value="1"/>
</dbReference>
<evidence type="ECO:0000256" key="1">
    <source>
        <dbReference type="ARBA" id="ARBA00009437"/>
    </source>
</evidence>
<keyword evidence="3" id="KW-0238">DNA-binding</keyword>
<name>A0ABX8V2E8_9BURK</name>
<dbReference type="SUPFAM" id="SSF53850">
    <property type="entry name" value="Periplasmic binding protein-like II"/>
    <property type="match status" value="1"/>
</dbReference>
<dbReference type="Gene3D" id="3.40.190.290">
    <property type="match status" value="1"/>
</dbReference>
<dbReference type="SUPFAM" id="SSF46785">
    <property type="entry name" value="Winged helix' DNA-binding domain"/>
    <property type="match status" value="1"/>
</dbReference>
<dbReference type="Pfam" id="PF03466">
    <property type="entry name" value="LysR_substrate"/>
    <property type="match status" value="1"/>
</dbReference>
<evidence type="ECO:0000256" key="4">
    <source>
        <dbReference type="ARBA" id="ARBA00023163"/>
    </source>
</evidence>
<keyword evidence="2" id="KW-0805">Transcription regulation</keyword>
<accession>A0ABX8V2E8</accession>